<name>R7T1J3_DICSQ</name>
<gene>
    <name evidence="2" type="ORF">DICSQDRAFT_169237</name>
</gene>
<dbReference type="Proteomes" id="UP000053319">
    <property type="component" value="Unassembled WGS sequence"/>
</dbReference>
<dbReference type="AlphaFoldDB" id="R7T1J3"/>
<accession>R7T1J3</accession>
<proteinExistence type="predicted"/>
<feature type="region of interest" description="Disordered" evidence="1">
    <location>
        <begin position="17"/>
        <end position="44"/>
    </location>
</feature>
<organism evidence="2 3">
    <name type="scientific">Dichomitus squalens (strain LYAD-421)</name>
    <name type="common">Western red white-rot fungus</name>
    <dbReference type="NCBI Taxonomy" id="732165"/>
    <lineage>
        <taxon>Eukaryota</taxon>
        <taxon>Fungi</taxon>
        <taxon>Dikarya</taxon>
        <taxon>Basidiomycota</taxon>
        <taxon>Agaricomycotina</taxon>
        <taxon>Agaricomycetes</taxon>
        <taxon>Polyporales</taxon>
        <taxon>Polyporaceae</taxon>
        <taxon>Dichomitus</taxon>
    </lineage>
</organism>
<protein>
    <submittedName>
        <fullName evidence="2">Uncharacterized protein</fullName>
    </submittedName>
</protein>
<evidence type="ECO:0000313" key="2">
    <source>
        <dbReference type="EMBL" id="EJF62206.1"/>
    </source>
</evidence>
<dbReference type="HOGENOM" id="CLU_1777372_0_0_1"/>
<sequence length="146" mass="16202">MSNQDIIKLTLNPVDKFFTHDEPDPATNTKEEGGAVGRRQESGRATRIDLRSGSRTAGGSFQERALMSRLRCLARYYQLLIACNPHHSQATLSTAPTLSLDVNEWPLFAELAPLAPDYDLRRAALLVVSPRHSPSTSYLLPPSTWL</sequence>
<evidence type="ECO:0000313" key="3">
    <source>
        <dbReference type="Proteomes" id="UP000053319"/>
    </source>
</evidence>
<reference evidence="2 3" key="1">
    <citation type="journal article" date="2012" name="Science">
        <title>The Paleozoic origin of enzymatic lignin decomposition reconstructed from 31 fungal genomes.</title>
        <authorList>
            <person name="Floudas D."/>
            <person name="Binder M."/>
            <person name="Riley R."/>
            <person name="Barry K."/>
            <person name="Blanchette R.A."/>
            <person name="Henrissat B."/>
            <person name="Martinez A.T."/>
            <person name="Otillar R."/>
            <person name="Spatafora J.W."/>
            <person name="Yadav J.S."/>
            <person name="Aerts A."/>
            <person name="Benoit I."/>
            <person name="Boyd A."/>
            <person name="Carlson A."/>
            <person name="Copeland A."/>
            <person name="Coutinho P.M."/>
            <person name="de Vries R.P."/>
            <person name="Ferreira P."/>
            <person name="Findley K."/>
            <person name="Foster B."/>
            <person name="Gaskell J."/>
            <person name="Glotzer D."/>
            <person name="Gorecki P."/>
            <person name="Heitman J."/>
            <person name="Hesse C."/>
            <person name="Hori C."/>
            <person name="Igarashi K."/>
            <person name="Jurgens J.A."/>
            <person name="Kallen N."/>
            <person name="Kersten P."/>
            <person name="Kohler A."/>
            <person name="Kuees U."/>
            <person name="Kumar T.K.A."/>
            <person name="Kuo A."/>
            <person name="LaButti K."/>
            <person name="Larrondo L.F."/>
            <person name="Lindquist E."/>
            <person name="Ling A."/>
            <person name="Lombard V."/>
            <person name="Lucas S."/>
            <person name="Lundell T."/>
            <person name="Martin R."/>
            <person name="McLaughlin D.J."/>
            <person name="Morgenstern I."/>
            <person name="Morin E."/>
            <person name="Murat C."/>
            <person name="Nagy L.G."/>
            <person name="Nolan M."/>
            <person name="Ohm R.A."/>
            <person name="Patyshakuliyeva A."/>
            <person name="Rokas A."/>
            <person name="Ruiz-Duenas F.J."/>
            <person name="Sabat G."/>
            <person name="Salamov A."/>
            <person name="Samejima M."/>
            <person name="Schmutz J."/>
            <person name="Slot J.C."/>
            <person name="St John F."/>
            <person name="Stenlid J."/>
            <person name="Sun H."/>
            <person name="Sun S."/>
            <person name="Syed K."/>
            <person name="Tsang A."/>
            <person name="Wiebenga A."/>
            <person name="Young D."/>
            <person name="Pisabarro A."/>
            <person name="Eastwood D.C."/>
            <person name="Martin F."/>
            <person name="Cullen D."/>
            <person name="Grigoriev I.V."/>
            <person name="Hibbett D.S."/>
        </authorList>
    </citation>
    <scope>NUCLEOTIDE SEQUENCE [LARGE SCALE GENOMIC DNA]</scope>
    <source>
        <strain evidence="2 3">LYAD-421 SS1</strain>
    </source>
</reference>
<dbReference type="GeneID" id="18838940"/>
<evidence type="ECO:0000256" key="1">
    <source>
        <dbReference type="SAM" id="MobiDB-lite"/>
    </source>
</evidence>
<dbReference type="RefSeq" id="XP_007364918.1">
    <property type="nucleotide sequence ID" value="XM_007364856.1"/>
</dbReference>
<dbReference type="EMBL" id="JH719406">
    <property type="protein sequence ID" value="EJF62206.1"/>
    <property type="molecule type" value="Genomic_DNA"/>
</dbReference>
<dbReference type="KEGG" id="dsq:DICSQDRAFT_169237"/>